<dbReference type="Pfam" id="PF02630">
    <property type="entry name" value="SCO1-SenC"/>
    <property type="match status" value="1"/>
</dbReference>
<feature type="chain" id="PRO_5032725661" evidence="4">
    <location>
        <begin position="23"/>
        <end position="190"/>
    </location>
</feature>
<sequence length="190" mass="20220">MKVAWIAAAVFLVVPHSGAAQAPLPFDVGGAFELTDHNGQTRTQESPEGRAQLLFFGYANCQNICSAALPLMAQVVDTLAADGIAVTPVMITVAPDQDRVETMAAPLKEIHPGFVGLTGDTAGLRVAYDAFSVEIKPLFEDPEYGWIYSHGSFIYLLDAAGDVLTLVPPVLSVDETARIVRSYVDPAEGT</sequence>
<dbReference type="SUPFAM" id="SSF52833">
    <property type="entry name" value="Thioredoxin-like"/>
    <property type="match status" value="1"/>
</dbReference>
<dbReference type="EMBL" id="CP048788">
    <property type="protein sequence ID" value="QJF52206.1"/>
    <property type="molecule type" value="Genomic_DNA"/>
</dbReference>
<dbReference type="Gene3D" id="3.40.30.10">
    <property type="entry name" value="Glutaredoxin"/>
    <property type="match status" value="1"/>
</dbReference>
<feature type="signal peptide" evidence="4">
    <location>
        <begin position="1"/>
        <end position="22"/>
    </location>
</feature>
<evidence type="ECO:0000256" key="3">
    <source>
        <dbReference type="PIRSR" id="PIRSR603782-2"/>
    </source>
</evidence>
<dbReference type="Proteomes" id="UP000503308">
    <property type="component" value="Chromosome"/>
</dbReference>
<dbReference type="KEGG" id="rpon:G3256_13995"/>
<feature type="binding site" evidence="2">
    <location>
        <position position="65"/>
    </location>
    <ligand>
        <name>Cu cation</name>
        <dbReference type="ChEBI" id="CHEBI:23378"/>
    </ligand>
</feature>
<organism evidence="5 6">
    <name type="scientific">Roseobacter ponti</name>
    <dbReference type="NCBI Taxonomy" id="1891787"/>
    <lineage>
        <taxon>Bacteria</taxon>
        <taxon>Pseudomonadati</taxon>
        <taxon>Pseudomonadota</taxon>
        <taxon>Alphaproteobacteria</taxon>
        <taxon>Rhodobacterales</taxon>
        <taxon>Roseobacteraceae</taxon>
        <taxon>Roseobacter</taxon>
    </lineage>
</organism>
<keyword evidence="2" id="KW-0186">Copper</keyword>
<reference evidence="5 6" key="1">
    <citation type="submission" date="2020-02" db="EMBL/GenBank/DDBJ databases">
        <title>Genome sequence of Roseobacter ponti.</title>
        <authorList>
            <person name="Hollensteiner J."/>
            <person name="Schneider D."/>
            <person name="Poehlein A."/>
            <person name="Daniel R."/>
        </authorList>
    </citation>
    <scope>NUCLEOTIDE SEQUENCE [LARGE SCALE GENOMIC DNA]</scope>
    <source>
        <strain evidence="5 6">DSM 106830</strain>
    </source>
</reference>
<evidence type="ECO:0000256" key="4">
    <source>
        <dbReference type="SAM" id="SignalP"/>
    </source>
</evidence>
<dbReference type="PANTHER" id="PTHR12151">
    <property type="entry name" value="ELECTRON TRANSPORT PROTIN SCO1/SENC FAMILY MEMBER"/>
    <property type="match status" value="1"/>
</dbReference>
<feature type="binding site" evidence="2">
    <location>
        <position position="150"/>
    </location>
    <ligand>
        <name>Cu cation</name>
        <dbReference type="ChEBI" id="CHEBI:23378"/>
    </ligand>
</feature>
<dbReference type="AlphaFoldDB" id="A0A858SZB2"/>
<keyword evidence="6" id="KW-1185">Reference proteome</keyword>
<feature type="disulfide bond" description="Redox-active" evidence="3">
    <location>
        <begin position="61"/>
        <end position="65"/>
    </location>
</feature>
<dbReference type="InterPro" id="IPR003782">
    <property type="entry name" value="SCO1/SenC"/>
</dbReference>
<protein>
    <submittedName>
        <fullName evidence="5">SCO family protein</fullName>
    </submittedName>
</protein>
<proteinExistence type="inferred from homology"/>
<evidence type="ECO:0000313" key="6">
    <source>
        <dbReference type="Proteomes" id="UP000503308"/>
    </source>
</evidence>
<dbReference type="GO" id="GO:0046872">
    <property type="term" value="F:metal ion binding"/>
    <property type="evidence" value="ECO:0007669"/>
    <property type="project" value="UniProtKB-KW"/>
</dbReference>
<keyword evidence="4" id="KW-0732">Signal</keyword>
<evidence type="ECO:0000256" key="2">
    <source>
        <dbReference type="PIRSR" id="PIRSR603782-1"/>
    </source>
</evidence>
<evidence type="ECO:0000256" key="1">
    <source>
        <dbReference type="ARBA" id="ARBA00010996"/>
    </source>
</evidence>
<dbReference type="RefSeq" id="WP_169641425.1">
    <property type="nucleotide sequence ID" value="NZ_CP048788.1"/>
</dbReference>
<accession>A0A858SZB2</accession>
<evidence type="ECO:0000313" key="5">
    <source>
        <dbReference type="EMBL" id="QJF52206.1"/>
    </source>
</evidence>
<feature type="binding site" evidence="2">
    <location>
        <position position="61"/>
    </location>
    <ligand>
        <name>Cu cation</name>
        <dbReference type="ChEBI" id="CHEBI:23378"/>
    </ligand>
</feature>
<comment type="similarity">
    <text evidence="1">Belongs to the SCO1/2 family.</text>
</comment>
<gene>
    <name evidence="5" type="ORF">G3256_13995</name>
</gene>
<keyword evidence="3" id="KW-1015">Disulfide bond</keyword>
<name>A0A858SZB2_9RHOB</name>
<dbReference type="InterPro" id="IPR036249">
    <property type="entry name" value="Thioredoxin-like_sf"/>
</dbReference>
<dbReference type="PANTHER" id="PTHR12151:SF25">
    <property type="entry name" value="LINALOOL DEHYDRATASE_ISOMERASE DOMAIN-CONTAINING PROTEIN"/>
    <property type="match status" value="1"/>
</dbReference>
<keyword evidence="2" id="KW-0479">Metal-binding</keyword>
<dbReference type="CDD" id="cd02968">
    <property type="entry name" value="SCO"/>
    <property type="match status" value="1"/>
</dbReference>